<proteinExistence type="predicted"/>
<dbReference type="EMBL" id="CAXAMN010022217">
    <property type="protein sequence ID" value="CAK9067434.1"/>
    <property type="molecule type" value="Genomic_DNA"/>
</dbReference>
<reference evidence="4 5" key="1">
    <citation type="submission" date="2024-02" db="EMBL/GenBank/DDBJ databases">
        <authorList>
            <person name="Chen Y."/>
            <person name="Shah S."/>
            <person name="Dougan E. K."/>
            <person name="Thang M."/>
            <person name="Chan C."/>
        </authorList>
    </citation>
    <scope>NUCLEOTIDE SEQUENCE [LARGE SCALE GENOMIC DNA]</scope>
</reference>
<dbReference type="InterPro" id="IPR016024">
    <property type="entry name" value="ARM-type_fold"/>
</dbReference>
<evidence type="ECO:0000256" key="3">
    <source>
        <dbReference type="SAM" id="Phobius"/>
    </source>
</evidence>
<dbReference type="SUPFAM" id="SSF48371">
    <property type="entry name" value="ARM repeat"/>
    <property type="match status" value="1"/>
</dbReference>
<dbReference type="InterPro" id="IPR011989">
    <property type="entry name" value="ARM-like"/>
</dbReference>
<evidence type="ECO:0000256" key="1">
    <source>
        <dbReference type="ARBA" id="ARBA00022737"/>
    </source>
</evidence>
<feature type="region of interest" description="Disordered" evidence="2">
    <location>
        <begin position="85"/>
        <end position="106"/>
    </location>
</feature>
<evidence type="ECO:0000313" key="4">
    <source>
        <dbReference type="EMBL" id="CAK9067434.1"/>
    </source>
</evidence>
<keyword evidence="3" id="KW-0812">Transmembrane</keyword>
<accession>A0ABP0NY46</accession>
<feature type="transmembrane region" description="Helical" evidence="3">
    <location>
        <begin position="40"/>
        <end position="60"/>
    </location>
</feature>
<dbReference type="Gene3D" id="1.25.10.10">
    <property type="entry name" value="Leucine-rich Repeat Variant"/>
    <property type="match status" value="1"/>
</dbReference>
<dbReference type="Pfam" id="PF02985">
    <property type="entry name" value="HEAT"/>
    <property type="match status" value="1"/>
</dbReference>
<dbReference type="Proteomes" id="UP001642484">
    <property type="component" value="Unassembled WGS sequence"/>
</dbReference>
<gene>
    <name evidence="4" type="ORF">CCMP2556_LOCUS33137</name>
</gene>
<feature type="compositionally biased region" description="Acidic residues" evidence="2">
    <location>
        <begin position="96"/>
        <end position="105"/>
    </location>
</feature>
<keyword evidence="1" id="KW-0677">Repeat</keyword>
<keyword evidence="3" id="KW-0472">Membrane</keyword>
<sequence>MDVSWASRMVADLRPPLHAVKVLPTKMLESERMRRTRAAMWIYGSSVLLTIMCLKLLPLMQRCCQRQRKVEAGYQLLGQGASEELTEEGEAKPDEDHEDAVEAPEEERAHRLTVGFVVYHMTYTYLGLALVFWACRKGYLNAYGMDWEIYSFWLIETIATHLICGASPAKFLSAIMPVLSERYDLVKDTVSIGIYANLGHPAGYACSAVVILTMIVPNIFNYMDPATEQLMRASYWPIPADQAQVVDEDDDVQQRGMFHRFKVFCAKQMEDTTREHRRVLCLLEDLPQLAVALFFTAYSRYTEGAAISPFIALNIVIAVAKTCGIFLGRGICLTWMVMNKVPWPMDCITQRNLEDVVWFSGYYGEAGEAEMLRVLKEVVRSDDTPRSLRQTAERHLWSRVEELQETYGFPFSSSESQFGVDLVQHAKGQRACEAVVAYCASKALSFQEASSMLSKWQVFAPINSDRSPRSEVLLTWRVLVEGSLAFESRRIGRDPIHLLAEPLKMLKSDSSEEEKTRAIILLGGMCTKEAARAVLSYNVNLSHADDEVRAAVCRSLAWASEDDFAKHSEALVRTAFEDENSDARQCAWVVLGLKRDLGVKLVEKQLAQGNYADQESDLLLRSLFAVQWLGEDADVLWDDKVLQLIEDSDLWPARQDSGSCLRDTAETLLKCGRMDRLTNILPKLLLECKHDERGQRLVGLAAVIKGPKPRIVDVILQLLVSVTVTDANGGWLHYLLQTAKALVPEFNEKHVNSLLGVIEQDSSPVLLQLKASELLGELRKRQWDVSLPVSLIEKHFENEDTTVLTRVCAVLQAWGTISESLPLLPHLAKLLQHSNESVRAAAFETFGNFDAIPSLKPHIPALLAACLGTDPETGIFYAAFRAVRRLDIFSNDLVDEESKQKVLDSAHRLNDPDRQVRTRARTLVQLLPTDEIDSDLVKDITRTSFRKDDPLSFETFNLGQKGQAALRTLIEEKSKELCFERLLLWTIESIDSLQRDDPRAEALVYYMLNDSAPHVAAKALQRCFGKKTVELPGVAEALPAVAFKRLAPAAEWLDRRVWLALKAP</sequence>
<name>A0ABP0NY46_9DINO</name>
<evidence type="ECO:0000313" key="5">
    <source>
        <dbReference type="Proteomes" id="UP001642484"/>
    </source>
</evidence>
<protein>
    <submittedName>
        <fullName evidence="4">Uncharacterized protein</fullName>
    </submittedName>
</protein>
<keyword evidence="5" id="KW-1185">Reference proteome</keyword>
<organism evidence="4 5">
    <name type="scientific">Durusdinium trenchii</name>
    <dbReference type="NCBI Taxonomy" id="1381693"/>
    <lineage>
        <taxon>Eukaryota</taxon>
        <taxon>Sar</taxon>
        <taxon>Alveolata</taxon>
        <taxon>Dinophyceae</taxon>
        <taxon>Suessiales</taxon>
        <taxon>Symbiodiniaceae</taxon>
        <taxon>Durusdinium</taxon>
    </lineage>
</organism>
<keyword evidence="3" id="KW-1133">Transmembrane helix</keyword>
<comment type="caution">
    <text evidence="4">The sequence shown here is derived from an EMBL/GenBank/DDBJ whole genome shotgun (WGS) entry which is preliminary data.</text>
</comment>
<evidence type="ECO:0000256" key="2">
    <source>
        <dbReference type="SAM" id="MobiDB-lite"/>
    </source>
</evidence>
<dbReference type="InterPro" id="IPR000357">
    <property type="entry name" value="HEAT"/>
</dbReference>